<evidence type="ECO:0000313" key="3">
    <source>
        <dbReference type="Proteomes" id="UP001410394"/>
    </source>
</evidence>
<evidence type="ECO:0000256" key="1">
    <source>
        <dbReference type="SAM" id="Phobius"/>
    </source>
</evidence>
<gene>
    <name evidence="2" type="ORF">ABDB84_03850</name>
</gene>
<keyword evidence="1" id="KW-1133">Transmembrane helix</keyword>
<keyword evidence="1" id="KW-0472">Membrane</keyword>
<dbReference type="RefSeq" id="WP_345918371.1">
    <property type="nucleotide sequence ID" value="NZ_JBDIVE010000002.1"/>
</dbReference>
<organism evidence="2 3">
    <name type="scientific">Uliginosibacterium sediminicola</name>
    <dbReference type="NCBI Taxonomy" id="2024550"/>
    <lineage>
        <taxon>Bacteria</taxon>
        <taxon>Pseudomonadati</taxon>
        <taxon>Pseudomonadota</taxon>
        <taxon>Betaproteobacteria</taxon>
        <taxon>Rhodocyclales</taxon>
        <taxon>Zoogloeaceae</taxon>
        <taxon>Uliginosibacterium</taxon>
    </lineage>
</organism>
<accession>A0ABU9YV86</accession>
<proteinExistence type="predicted"/>
<dbReference type="NCBIfam" id="TIGR02532">
    <property type="entry name" value="IV_pilin_GFxxxE"/>
    <property type="match status" value="1"/>
</dbReference>
<keyword evidence="3" id="KW-1185">Reference proteome</keyword>
<dbReference type="Gene3D" id="3.30.700.10">
    <property type="entry name" value="Glycoprotein, Type 4 Pilin"/>
    <property type="match status" value="1"/>
</dbReference>
<protein>
    <submittedName>
        <fullName evidence="2">Prepilin-type N-terminal cleavage/methylation domain-containing protein</fullName>
    </submittedName>
</protein>
<evidence type="ECO:0000313" key="2">
    <source>
        <dbReference type="EMBL" id="MEN3067600.1"/>
    </source>
</evidence>
<dbReference type="Pfam" id="PF07963">
    <property type="entry name" value="N_methyl"/>
    <property type="match status" value="1"/>
</dbReference>
<keyword evidence="1" id="KW-0812">Transmembrane</keyword>
<feature type="transmembrane region" description="Helical" evidence="1">
    <location>
        <begin position="12"/>
        <end position="31"/>
    </location>
</feature>
<dbReference type="SUPFAM" id="SSF54523">
    <property type="entry name" value="Pili subunits"/>
    <property type="match status" value="1"/>
</dbReference>
<comment type="caution">
    <text evidence="2">The sequence shown here is derived from an EMBL/GenBank/DDBJ whole genome shotgun (WGS) entry which is preliminary data.</text>
</comment>
<reference evidence="2 3" key="1">
    <citation type="journal article" date="2018" name="Int. J. Syst. Evol. Microbiol.">
        <title>Uliginosibacterium sediminicola sp. nov., isolated from freshwater sediment.</title>
        <authorList>
            <person name="Hwang W.M."/>
            <person name="Kim S.M."/>
            <person name="Kang K."/>
            <person name="Ahn T.Y."/>
        </authorList>
    </citation>
    <scope>NUCLEOTIDE SEQUENCE [LARGE SCALE GENOMIC DNA]</scope>
    <source>
        <strain evidence="2 3">M1-21</strain>
    </source>
</reference>
<dbReference type="InterPro" id="IPR045584">
    <property type="entry name" value="Pilin-like"/>
</dbReference>
<sequence length="232" mass="24148">MRIPKSKIEAGFTLIEIAIVLVIIGLLLGAVQKGQELINSGKAKAVMADFRNTATMLSAFQDRFRAVPGDDAQAANHLAGATTAASASGQTPGNGNIEGLWSSTSASDESVILWQHLRLANLAPGDTTAPASVSDLNSWLPRNQEGGRIGVQSTPLISNWSGRQFICQDNISGRIAQQVDSNMDDGAPSTGSIRFGAMNGNNLSPTSVANGASSSVSGSFNESSSYVVCMSF</sequence>
<dbReference type="InterPro" id="IPR012902">
    <property type="entry name" value="N_methyl_site"/>
</dbReference>
<name>A0ABU9YV86_9RHOO</name>
<dbReference type="EMBL" id="JBDIVE010000002">
    <property type="protein sequence ID" value="MEN3067600.1"/>
    <property type="molecule type" value="Genomic_DNA"/>
</dbReference>
<dbReference type="PROSITE" id="PS00409">
    <property type="entry name" value="PROKAR_NTER_METHYL"/>
    <property type="match status" value="1"/>
</dbReference>
<dbReference type="Proteomes" id="UP001410394">
    <property type="component" value="Unassembled WGS sequence"/>
</dbReference>